<feature type="binding site" evidence="8">
    <location>
        <position position="244"/>
    </location>
    <ligand>
        <name>Mn(2+)</name>
        <dbReference type="ChEBI" id="CHEBI:29035"/>
        <label>2</label>
    </ligand>
</feature>
<dbReference type="HAMAP" id="MF_00181">
    <property type="entry name" value="Cytosol_peptidase_M17"/>
    <property type="match status" value="1"/>
</dbReference>
<keyword evidence="6 8" id="KW-0378">Hydrolase</keyword>
<evidence type="ECO:0000256" key="2">
    <source>
        <dbReference type="ARBA" id="ARBA00000967"/>
    </source>
</evidence>
<organism evidence="10 11">
    <name type="scientific">Clostridium drakei</name>
    <dbReference type="NCBI Taxonomy" id="332101"/>
    <lineage>
        <taxon>Bacteria</taxon>
        <taxon>Bacillati</taxon>
        <taxon>Bacillota</taxon>
        <taxon>Clostridia</taxon>
        <taxon>Eubacteriales</taxon>
        <taxon>Clostridiaceae</taxon>
        <taxon>Clostridium</taxon>
    </lineage>
</organism>
<dbReference type="Proteomes" id="UP000244910">
    <property type="component" value="Chromosome"/>
</dbReference>
<dbReference type="KEGG" id="cdrk:B9W14_20045"/>
<dbReference type="EC" id="3.4.11.1" evidence="8"/>
<dbReference type="GO" id="GO:0030145">
    <property type="term" value="F:manganese ion binding"/>
    <property type="evidence" value="ECO:0007669"/>
    <property type="project" value="UniProtKB-UniRule"/>
</dbReference>
<dbReference type="InterPro" id="IPR043472">
    <property type="entry name" value="Macro_dom-like"/>
</dbReference>
<sequence length="470" mass="52010">MFFMISISDNETYSNLLIFKFKNFQMEYPENIKSILKFSGNTGENRELECINTLGKCSYKNIFILGIGTTEEFNSVKLFKTLGSAILKLKNSLSELDILPTFPNDFNYTIGESLQIALYKYNGIKKIEEQIQLQNINIISKYKDSINKGLIIGRSINYSRQLVNMPSNYVTPKYIVKQAEDIARSENLDIQILDKYMLKQLGMNCICSVGKGSIHNPYLIIMQYFGNPRDKQILSLIGKGVTFDTGGISLKPSKGMENMISDMAGASSVLCVMKCISKLKPKKNIIALIPVVENMPSGSAYKPGDVIITYSGKTVEVVNTDAEGRLILCDAISYAKELGSTTIIDIATLTGSCANFLGNINIGLLSNSNQLANNIIECGKNVGENFWRLPNNNEYMNELKSDAADIKNTSTKCGAILGGMFLQSFCEDINFAHIDIAGCAYSSKSSSPYDKGANAMPTRTLIEYIMKSDK</sequence>
<dbReference type="PANTHER" id="PTHR11963">
    <property type="entry name" value="LEUCINE AMINOPEPTIDASE-RELATED"/>
    <property type="match status" value="1"/>
</dbReference>
<keyword evidence="8" id="KW-0464">Manganese</keyword>
<accession>A0A2U8DVJ0</accession>
<keyword evidence="8" id="KW-0479">Metal-binding</keyword>
<dbReference type="EMBL" id="CP020953">
    <property type="protein sequence ID" value="AWI06688.1"/>
    <property type="molecule type" value="Genomic_DNA"/>
</dbReference>
<evidence type="ECO:0000256" key="4">
    <source>
        <dbReference type="ARBA" id="ARBA00022438"/>
    </source>
</evidence>
<dbReference type="InterPro" id="IPR011356">
    <property type="entry name" value="Leucine_aapep/pepB"/>
</dbReference>
<dbReference type="AlphaFoldDB" id="A0A2U8DVJ0"/>
<name>A0A2U8DVJ0_9CLOT</name>
<evidence type="ECO:0000313" key="11">
    <source>
        <dbReference type="Proteomes" id="UP000244910"/>
    </source>
</evidence>
<keyword evidence="4 8" id="KW-0031">Aminopeptidase</keyword>
<dbReference type="InterPro" id="IPR023042">
    <property type="entry name" value="Peptidase_M17_leu_NH2_pept"/>
</dbReference>
<evidence type="ECO:0000259" key="9">
    <source>
        <dbReference type="PROSITE" id="PS00631"/>
    </source>
</evidence>
<comment type="catalytic activity">
    <reaction evidence="2 8">
        <text>Release of an N-terminal amino acid, preferentially leucine, but not glutamic or aspartic acids.</text>
        <dbReference type="EC" id="3.4.11.10"/>
    </reaction>
</comment>
<dbReference type="EC" id="3.4.11.10" evidence="8"/>
<feature type="binding site" evidence="8">
    <location>
        <position position="323"/>
    </location>
    <ligand>
        <name>Mn(2+)</name>
        <dbReference type="ChEBI" id="CHEBI:29035"/>
        <label>1</label>
    </ligand>
</feature>
<dbReference type="Pfam" id="PF00883">
    <property type="entry name" value="Peptidase_M17"/>
    <property type="match status" value="1"/>
</dbReference>
<dbReference type="GO" id="GO:0005737">
    <property type="term" value="C:cytoplasm"/>
    <property type="evidence" value="ECO:0007669"/>
    <property type="project" value="UniProtKB-SubCell"/>
</dbReference>
<evidence type="ECO:0000256" key="5">
    <source>
        <dbReference type="ARBA" id="ARBA00022670"/>
    </source>
</evidence>
<dbReference type="SUPFAM" id="SSF52949">
    <property type="entry name" value="Macro domain-like"/>
    <property type="match status" value="1"/>
</dbReference>
<dbReference type="GO" id="GO:0006508">
    <property type="term" value="P:proteolysis"/>
    <property type="evidence" value="ECO:0007669"/>
    <property type="project" value="UniProtKB-KW"/>
</dbReference>
<dbReference type="Gene3D" id="3.40.630.10">
    <property type="entry name" value="Zn peptidases"/>
    <property type="match status" value="1"/>
</dbReference>
<comment type="function">
    <text evidence="7 8">Presumably involved in the processing and regular turnover of intracellular proteins. Catalyzes the removal of unsubstituted N-terminal amino acids from various peptides.</text>
</comment>
<comment type="catalytic activity">
    <reaction evidence="1 8">
        <text>Release of an N-terminal amino acid, Xaa-|-Yaa-, in which Xaa is preferably Leu, but may be other amino acids including Pro although not Arg or Lys, and Yaa may be Pro. Amino acid amides and methyl esters are also readily hydrolyzed, but rates on arylamides are exceedingly low.</text>
        <dbReference type="EC" id="3.4.11.1"/>
    </reaction>
</comment>
<feature type="active site" evidence="8">
    <location>
        <position position="251"/>
    </location>
</feature>
<evidence type="ECO:0000256" key="7">
    <source>
        <dbReference type="ARBA" id="ARBA00049972"/>
    </source>
</evidence>
<dbReference type="CDD" id="cd00433">
    <property type="entry name" value="Peptidase_M17"/>
    <property type="match status" value="1"/>
</dbReference>
<comment type="similarity">
    <text evidence="3 8">Belongs to the peptidase M17 family.</text>
</comment>
<feature type="active site" evidence="8">
    <location>
        <position position="325"/>
    </location>
</feature>
<keyword evidence="5 8" id="KW-0645">Protease</keyword>
<feature type="binding site" evidence="8">
    <location>
        <position position="321"/>
    </location>
    <ligand>
        <name>Mn(2+)</name>
        <dbReference type="ChEBI" id="CHEBI:29035"/>
        <label>1</label>
    </ligand>
</feature>
<dbReference type="InterPro" id="IPR000819">
    <property type="entry name" value="Peptidase_M17_C"/>
</dbReference>
<reference evidence="11" key="1">
    <citation type="submission" date="2017-04" db="EMBL/GenBank/DDBJ databases">
        <authorList>
            <person name="Song Y."/>
            <person name="Cho B.-K."/>
        </authorList>
    </citation>
    <scope>NUCLEOTIDE SEQUENCE [LARGE SCALE GENOMIC DNA]</scope>
    <source>
        <strain evidence="11">SL1</strain>
    </source>
</reference>
<evidence type="ECO:0000256" key="3">
    <source>
        <dbReference type="ARBA" id="ARBA00009528"/>
    </source>
</evidence>
<evidence type="ECO:0000256" key="1">
    <source>
        <dbReference type="ARBA" id="ARBA00000135"/>
    </source>
</evidence>
<feature type="binding site" evidence="8">
    <location>
        <position position="323"/>
    </location>
    <ligand>
        <name>Mn(2+)</name>
        <dbReference type="ChEBI" id="CHEBI:29035"/>
        <label>2</label>
    </ligand>
</feature>
<keyword evidence="11" id="KW-1185">Reference proteome</keyword>
<dbReference type="PRINTS" id="PR00481">
    <property type="entry name" value="LAMNOPPTDASE"/>
</dbReference>
<dbReference type="Gene3D" id="3.40.220.10">
    <property type="entry name" value="Leucine Aminopeptidase, subunit E, domain 1"/>
    <property type="match status" value="1"/>
</dbReference>
<dbReference type="PROSITE" id="PS00631">
    <property type="entry name" value="CYTOSOL_AP"/>
    <property type="match status" value="1"/>
</dbReference>
<dbReference type="GO" id="GO:0070006">
    <property type="term" value="F:metalloaminopeptidase activity"/>
    <property type="evidence" value="ECO:0007669"/>
    <property type="project" value="InterPro"/>
</dbReference>
<dbReference type="SUPFAM" id="SSF53187">
    <property type="entry name" value="Zn-dependent exopeptidases"/>
    <property type="match status" value="1"/>
</dbReference>
<protein>
    <recommendedName>
        <fullName evidence="8">Probable cytosol aminopeptidase</fullName>
        <ecNumber evidence="8">3.4.11.1</ecNumber>
    </recommendedName>
    <alternativeName>
        <fullName evidence="8">Leucine aminopeptidase</fullName>
        <shortName evidence="8">LAP</shortName>
        <ecNumber evidence="8">3.4.11.10</ecNumber>
    </alternativeName>
    <alternativeName>
        <fullName evidence="8">Leucyl aminopeptidase</fullName>
    </alternativeName>
</protein>
<comment type="cofactor">
    <cofactor evidence="8">
        <name>Mn(2+)</name>
        <dbReference type="ChEBI" id="CHEBI:29035"/>
    </cofactor>
    <text evidence="8">Binds 2 manganese ions per subunit.</text>
</comment>
<gene>
    <name evidence="8" type="primary">pepA</name>
    <name evidence="10" type="ORF">B9W14_20045</name>
</gene>
<evidence type="ECO:0000256" key="8">
    <source>
        <dbReference type="HAMAP-Rule" id="MF_00181"/>
    </source>
</evidence>
<feature type="binding site" evidence="8">
    <location>
        <position position="262"/>
    </location>
    <ligand>
        <name>Mn(2+)</name>
        <dbReference type="ChEBI" id="CHEBI:29035"/>
        <label>2</label>
    </ligand>
</feature>
<proteinExistence type="inferred from homology"/>
<dbReference type="PANTHER" id="PTHR11963:SF23">
    <property type="entry name" value="CYTOSOL AMINOPEPTIDASE"/>
    <property type="match status" value="1"/>
</dbReference>
<comment type="subcellular location">
    <subcellularLocation>
        <location evidence="8">Cytoplasm</location>
    </subcellularLocation>
</comment>
<feature type="binding site" evidence="8">
    <location>
        <position position="244"/>
    </location>
    <ligand>
        <name>Mn(2+)</name>
        <dbReference type="ChEBI" id="CHEBI:29035"/>
        <label>1</label>
    </ligand>
</feature>
<dbReference type="OrthoDB" id="9809354at2"/>
<evidence type="ECO:0000313" key="10">
    <source>
        <dbReference type="EMBL" id="AWI06688.1"/>
    </source>
</evidence>
<keyword evidence="8" id="KW-0963">Cytoplasm</keyword>
<feature type="domain" description="Cytosol aminopeptidase" evidence="9">
    <location>
        <begin position="319"/>
        <end position="326"/>
    </location>
</feature>
<feature type="binding site" evidence="8">
    <location>
        <position position="239"/>
    </location>
    <ligand>
        <name>Mn(2+)</name>
        <dbReference type="ChEBI" id="CHEBI:29035"/>
        <label>2</label>
    </ligand>
</feature>
<evidence type="ECO:0000256" key="6">
    <source>
        <dbReference type="ARBA" id="ARBA00022801"/>
    </source>
</evidence>